<sequence length="58" mass="6417">MISLISTFSSLQSLLRDLLIAASCSQSLLTQERAVPDLWVESVRLAIFVAISVKGQYF</sequence>
<gene>
    <name evidence="1" type="ORF">D8674_004177</name>
</gene>
<evidence type="ECO:0000313" key="2">
    <source>
        <dbReference type="Proteomes" id="UP000327157"/>
    </source>
</evidence>
<dbReference type="EMBL" id="SMOL01000695">
    <property type="protein sequence ID" value="KAB2603172.1"/>
    <property type="molecule type" value="Genomic_DNA"/>
</dbReference>
<proteinExistence type="predicted"/>
<reference evidence="1 2" key="1">
    <citation type="submission" date="2019-09" db="EMBL/GenBank/DDBJ databases">
        <authorList>
            <person name="Ou C."/>
        </authorList>
    </citation>
    <scope>NUCLEOTIDE SEQUENCE [LARGE SCALE GENOMIC DNA]</scope>
    <source>
        <strain evidence="1">S2</strain>
        <tissue evidence="1">Leaf</tissue>
    </source>
</reference>
<reference evidence="1 2" key="3">
    <citation type="submission" date="2019-11" db="EMBL/GenBank/DDBJ databases">
        <title>A de novo genome assembly of a pear dwarfing rootstock.</title>
        <authorList>
            <person name="Wang F."/>
            <person name="Wang J."/>
            <person name="Li S."/>
            <person name="Zhang Y."/>
            <person name="Fang M."/>
            <person name="Ma L."/>
            <person name="Zhao Y."/>
            <person name="Jiang S."/>
        </authorList>
    </citation>
    <scope>NUCLEOTIDE SEQUENCE [LARGE SCALE GENOMIC DNA]</scope>
    <source>
        <strain evidence="1">S2</strain>
        <tissue evidence="1">Leaf</tissue>
    </source>
</reference>
<keyword evidence="2" id="KW-1185">Reference proteome</keyword>
<dbReference type="Proteomes" id="UP000327157">
    <property type="component" value="Chromosome 10"/>
</dbReference>
<name>A0A5N5FPJ1_9ROSA</name>
<evidence type="ECO:0000313" key="1">
    <source>
        <dbReference type="EMBL" id="KAB2603172.1"/>
    </source>
</evidence>
<accession>A0A5N5FPJ1</accession>
<protein>
    <submittedName>
        <fullName evidence="1">Uncharacterized protein</fullName>
    </submittedName>
</protein>
<dbReference type="AlphaFoldDB" id="A0A5N5FPJ1"/>
<reference evidence="2" key="2">
    <citation type="submission" date="2019-10" db="EMBL/GenBank/DDBJ databases">
        <title>A de novo genome assembly of a pear dwarfing rootstock.</title>
        <authorList>
            <person name="Wang F."/>
            <person name="Wang J."/>
            <person name="Li S."/>
            <person name="Zhang Y."/>
            <person name="Fang M."/>
            <person name="Ma L."/>
            <person name="Zhao Y."/>
            <person name="Jiang S."/>
        </authorList>
    </citation>
    <scope>NUCLEOTIDE SEQUENCE [LARGE SCALE GENOMIC DNA]</scope>
</reference>
<organism evidence="1 2">
    <name type="scientific">Pyrus ussuriensis x Pyrus communis</name>
    <dbReference type="NCBI Taxonomy" id="2448454"/>
    <lineage>
        <taxon>Eukaryota</taxon>
        <taxon>Viridiplantae</taxon>
        <taxon>Streptophyta</taxon>
        <taxon>Embryophyta</taxon>
        <taxon>Tracheophyta</taxon>
        <taxon>Spermatophyta</taxon>
        <taxon>Magnoliopsida</taxon>
        <taxon>eudicotyledons</taxon>
        <taxon>Gunneridae</taxon>
        <taxon>Pentapetalae</taxon>
        <taxon>rosids</taxon>
        <taxon>fabids</taxon>
        <taxon>Rosales</taxon>
        <taxon>Rosaceae</taxon>
        <taxon>Amygdaloideae</taxon>
        <taxon>Maleae</taxon>
        <taxon>Pyrus</taxon>
    </lineage>
</organism>
<comment type="caution">
    <text evidence="1">The sequence shown here is derived from an EMBL/GenBank/DDBJ whole genome shotgun (WGS) entry which is preliminary data.</text>
</comment>